<dbReference type="GO" id="GO:1901137">
    <property type="term" value="P:carbohydrate derivative biosynthetic process"/>
    <property type="evidence" value="ECO:0007669"/>
    <property type="project" value="UniProtKB-ARBA"/>
</dbReference>
<evidence type="ECO:0000256" key="2">
    <source>
        <dbReference type="ARBA" id="ARBA00022679"/>
    </source>
</evidence>
<dbReference type="InterPro" id="IPR028098">
    <property type="entry name" value="Glyco_trans_4-like_N"/>
</dbReference>
<protein>
    <recommendedName>
        <fullName evidence="3">Glycosyltransferase subfamily 4-like N-terminal domain-containing protein</fullName>
    </recommendedName>
</protein>
<sequence length="348" mass="35694">MRVALVVPYSLDQPGGVATHALGLARWLRQEGHDATVIAPGTGDADLGVPVIRLGGSVALPFNGSVAHLALSPLQARSAIEAVRGFDVVHVHEPLTPGIGYAAARRAESLVVTHHAAFAASPLVAAALRRRASSLPPRVTLAVSDAAAALVSSVTGASPDVVPNAIALPPPPTGRPAGRPVVAFLGRLNEPRKGYDTFVDIAGRVDGADFVAIGPGGSGAHGVRELGALSDAAVGEWLAAASVLVAPNRFGESFGMVLIEALSRGAAVVASDLPSFRAVADRDDVAAFFPVGDPVTAATLVARRLAAPVDAAVAWGSVARFGWDVVGPRVIDAYRRAAQMRHRTSYMS</sequence>
<dbReference type="RefSeq" id="WP_158522479.1">
    <property type="nucleotide sequence ID" value="NZ_CP019606.1"/>
</dbReference>
<keyword evidence="5" id="KW-1185">Reference proteome</keyword>
<dbReference type="AlphaFoldDB" id="A0A1Q2CLL7"/>
<dbReference type="OrthoDB" id="5240531at2"/>
<keyword evidence="2" id="KW-0808">Transferase</keyword>
<keyword evidence="1" id="KW-0328">Glycosyltransferase</keyword>
<accession>A0A1Q2CLL7</accession>
<dbReference type="InterPro" id="IPR050194">
    <property type="entry name" value="Glycosyltransferase_grp1"/>
</dbReference>
<evidence type="ECO:0000259" key="3">
    <source>
        <dbReference type="Pfam" id="PF13439"/>
    </source>
</evidence>
<dbReference type="Pfam" id="PF13439">
    <property type="entry name" value="Glyco_transf_4"/>
    <property type="match status" value="1"/>
</dbReference>
<evidence type="ECO:0000256" key="1">
    <source>
        <dbReference type="ARBA" id="ARBA00022676"/>
    </source>
</evidence>
<dbReference type="GO" id="GO:0016757">
    <property type="term" value="F:glycosyltransferase activity"/>
    <property type="evidence" value="ECO:0007669"/>
    <property type="project" value="UniProtKB-KW"/>
</dbReference>
<organism evidence="4 5">
    <name type="scientific">Tessaracoccus aquimaris</name>
    <dbReference type="NCBI Taxonomy" id="1332264"/>
    <lineage>
        <taxon>Bacteria</taxon>
        <taxon>Bacillati</taxon>
        <taxon>Actinomycetota</taxon>
        <taxon>Actinomycetes</taxon>
        <taxon>Propionibacteriales</taxon>
        <taxon>Propionibacteriaceae</taxon>
        <taxon>Tessaracoccus</taxon>
    </lineage>
</organism>
<feature type="domain" description="Glycosyltransferase subfamily 4-like N-terminal" evidence="3">
    <location>
        <begin position="14"/>
        <end position="166"/>
    </location>
</feature>
<dbReference type="Pfam" id="PF13692">
    <property type="entry name" value="Glyco_trans_1_4"/>
    <property type="match status" value="1"/>
</dbReference>
<evidence type="ECO:0000313" key="5">
    <source>
        <dbReference type="Proteomes" id="UP000188145"/>
    </source>
</evidence>
<dbReference type="Proteomes" id="UP000188145">
    <property type="component" value="Chromosome"/>
</dbReference>
<proteinExistence type="predicted"/>
<name>A0A1Q2CLL7_9ACTN</name>
<dbReference type="PANTHER" id="PTHR45947">
    <property type="entry name" value="SULFOQUINOVOSYL TRANSFERASE SQD2"/>
    <property type="match status" value="1"/>
</dbReference>
<dbReference type="PANTHER" id="PTHR45947:SF3">
    <property type="entry name" value="SULFOQUINOVOSYL TRANSFERASE SQD2"/>
    <property type="match status" value="1"/>
</dbReference>
<gene>
    <name evidence="4" type="ORF">BW730_05300</name>
</gene>
<dbReference type="KEGG" id="tes:BW730_05300"/>
<dbReference type="EMBL" id="CP019606">
    <property type="protein sequence ID" value="AQP47018.1"/>
    <property type="molecule type" value="Genomic_DNA"/>
</dbReference>
<dbReference type="SUPFAM" id="SSF53756">
    <property type="entry name" value="UDP-Glycosyltransferase/glycogen phosphorylase"/>
    <property type="match status" value="1"/>
</dbReference>
<dbReference type="STRING" id="1332264.BW730_05300"/>
<evidence type="ECO:0000313" key="4">
    <source>
        <dbReference type="EMBL" id="AQP47018.1"/>
    </source>
</evidence>
<dbReference type="CDD" id="cd03801">
    <property type="entry name" value="GT4_PimA-like"/>
    <property type="match status" value="1"/>
</dbReference>
<dbReference type="Gene3D" id="3.40.50.2000">
    <property type="entry name" value="Glycogen Phosphorylase B"/>
    <property type="match status" value="2"/>
</dbReference>
<reference evidence="5" key="1">
    <citation type="submission" date="2017-02" db="EMBL/GenBank/DDBJ databases">
        <title>Tessaracoccus aquaemaris sp. nov., isolated from the intestine of a Korean rockfish, Sebastes schlegelii, in a marine aquaculture pond.</title>
        <authorList>
            <person name="Tak E.J."/>
            <person name="Bae J.-W."/>
        </authorList>
    </citation>
    <scope>NUCLEOTIDE SEQUENCE [LARGE SCALE GENOMIC DNA]</scope>
    <source>
        <strain evidence="5">NSG39</strain>
    </source>
</reference>